<sequence>MDPERNVKRLRKLFGVSRTMLKRAARRPSVSDQEREDQQRRRFQLLREMRQQRISSLGPNQRYVLEICADLLGIDPEEIVTGIVDESKYVENLNGIFEEKGPIAIMISNATMLGYPTDSGRYQEKLKYTDIQRTVCLRSDSVDLIGKWTVVYRLNNEKSIDNRSVSDEVAIFMITAEDRNSCLNVVKTFMDHVLKPSIEAVTEFGLAEKEQTQKFFHILNMYNTFLKSSEATVSSRVNFDISHELFKGLLLVRWQIEASSKILTRVRLVERYFEQWLRQIQGILVEGKQIQRDTPDVGPLQMLVNWRRMLARYTTITEFVTSRAFNNHKDCLTLSRSSKLLNRWAEIDNQVTLALNEAKDNVRYISSLQKFWDPLYRSSPNVIISSLPGLMVAIRNVSKTAHYFNTPVNVTGLMVKISNQLTITSKNYITDNEHSKVMENYKNIYIHTVDEMKNSNERPWTVSSVYILTCLQKFLQRLEKIKWIANTDITYSILDRIMISGMERFNAMIKGARITISSQLYDPLNYRIETFDLDFEKFVNEVEEAEVGMQQFVKLLSTECPSAESVMLVLKRFEALSLECLCLDRRYLEVAEMLEREMFLLKDVYNEERGNPFIPRNLPPVAGRIIWIRSIFKKIDLPMQALKLRQCVLAHKKAQRTVRYYNYMNGIICHYEMAYHKAWFDYVEEVRCLLNAPIMTINKDEAIYMVNLDRAILQLISETEWMWKLNLEVPNMAATITYCKDRLLGPATTLKISLQRFDRLRTSLTPVFINIMRFRLQEISILLKPSLSTVTWISENIEDYVEKACVKIKEVETFFNLILDIEELRVLQEMYSISEYLYIYVPEEPVSSYEFVEESNKLRSEIERILEKKSVCMERAVIDIINMFIDLLDFEHTDSKGRRVFQLPPEKLNDTNWRTEGFLPIDKWDFIQFHKIYRTIYLAPEDVLRTLQFRNYENIRYELYHLRNDCMDLFSYYNSKIILALVAGSKRSLDFVRQNILRTNWRTNPMKPILYIEFEIDFFNGCYIQPNLEIMQNDFNNAVLCCTEINYFVSTWGKQAKTQERRDRRVTVDENKYERSYFRYVMEHKDVIRAVQNLANGLLSYKSDMEEFQRDMFEKYKYLWAEDREEIINSFVLTNPLTVDIRDMFLHYDNITLKIETMSAKRVIGPIEVRMGSTIEKLVSESKKWKVLLGHLLSVQYKKQLDEMIEFITEQNNILDKPINDLDDVRQAMVVLEKVRDNYIEMDVSLQLITDTYSLFSQFNIYVPQEDYDKVEGLQVLFNKMLENAKKVSDRISEMEEPLLKELNDGIATFVQEFYDFNIDFDLNGPMVEGISAKEASDRVFLFQNRFDELWRKFEMYSSGEKLFGLPITDYPLLHQRKREFNYLNRLYSLYIQVLKTITDYYEMPWADVNIEKISVELSDFQLRCRKLPKGMQSWPAFIDLKTKIDDFNETCPLLELMTNKAMKERHWIRLNALFNTDFDPTNPKFTLGKLLEAPILKYKEDVEDICVGASKELDIEAKLKQIISDWSLVNLQLGQFKNRGDLVLKGGETLEIISSLEDSLMIMNSLASNRYNAPFKKDIQLWLSKLVNTGDILEKWLMVQNLWIYLEAVFVGGDISKQLPMEAKRFTNIDKSYVKIMMRAREIPNAVDCCTGDESLATNLTWLLDQLETCQKSLTGYLESKRLVFPRFFFVSDPVLLEILGQASDPTSIQPHLLSIFDAIATVDFQEKSIDIIESMNSMNREKVKFENTVQCLGSVELWLGRLLKEMQDTIRTILAQMSVSLNDPEFNFAEEFPSFCGQAGVVGVQLLWTKDSEYALRKCRTDKTIMKRTNNKFLVLLNFFIDLTVKDLTSLDRIRFETMVTIHVHQRDIFDDLCTLRIKSAGDFEWQKQARFYYNEDNDDVIVGITDVNFVYQNEYLGVTERLAITPLTDRCYITLAQAVGMCMGGAPAGPAGTGKTETTKDMGRALGKLVVVFNCSDQMDFRGLGRIYKGLAQSGSWGCFDEFNRIELPVLSVAAQQIYIVLTARKEKRSTFIFLDGDIVSLNPEFGIFITMNPGYAGRQELPENLKIMFRTVAMMVPDRQIIIRVKMASCGFKENVVLSRKMYTLYKLCEEQLSKQVHYDFGLRNILSVLRTLGSQKRSNPNDTEETIVMRVLRDMNVSKLIDEDEGLFVSLVDDMFPGIKLTTNVYKDLQKAISKVCDELGYVNNPEWNLKVVQLYETSLVRHGLMLMGPTGSGKTSCTVCMLRCFTEMGRTHKEMRMNPKAITAPQMFGRLDVATNDWTDGIFSTLWRRSLKVPQHQNCWIVLDGPVDAVWIENLNSVLDDNKTLTLANGDRIKMADNSKLVFEPDNVDNASPALLVRVGMVFTSSSVLNWKIYMEAWLLKQVDYSEFFRRCYDVLYDDAHVFLQSRLLAKMRILEAIYIRQMLDIMDGLLIDIPLRTEKALERIFLFSLMWSLGAVLELSEREKLEEFLLKHVSKLRWPKRGVNETIFEYYVDDNGNWQHWSLRVEEFRYPEDDIPEFSSILVPNVDNVRTAFLLHNISKQLKQVLLIGEQGTAKTVMIKAYMGHYDPEVHIFKSFNFSSATTPNMFQRIIESYVEKRQGTTYGPPNQRSMTIFIDDINMPIINEWGDQITNEIVRQMIEQRGFYSLERPGDFSTIMDIQMLSAMIHPGGGRNDIPNRLKRHLCIFNCTLPSNNSMDQIFKSIGAGYFSPDRFVDEVVEVIPVLVPLTRIFWQNVKTKMLPTPANFHYVFNLRDLSRIWEGILKVKHEECKSVEQVLKLWCHECTRVISDRFTAEKDKIWFSSKMKSDAELNIKDFMEFYPEEPTYWVDFLRDAPEGQEEEDEEMSFEPPKIYEEIPSFDFVRAKVLVFMSQFNEYIRGYNMDLVFFMDALKHLMIVSRIISNPRGNALLVGVGGSGKQSLTRLSSFIAGYKFFQMTLTRSYNTGNLTEDLKFLYRTAGLDGNGMTFIFTDNEIKEESFLEFINNILSSGEIANLFAKDELDEMYSELIPVMKKLQPRRPATQDNLYDFFISRARYNLHIALCFSPVGEKFRMRSLKFPGLISGCVIDWFQKWPEDARIAVSRHYLTDFQIVCSDKVKDQVIDIMSWIHESVQDTCVSYYDRFRRVTFVTPKSLISFLESYKLLYKDKQEHIVIMSERMSSGLDKLDEAGASVAILKKDLIEMNKVIALASEEAEEVLATVEQSKASAEIVKVEVAEKKGQAEVLVKNISAVKQVAEAKLEKALPALEEAEAALKTIKAADIATVRKLGKPPYLITLIMDCVCILFRRKVKPIRPDTEKAFIQSSWEESLKVMSDTSFLRKIVEYPTDLINAEMVDMMVPYFQYPQYTFEAAKVACGNVAGLLSWTMAMSKYFEVNKEVLPLKANLAVQEAKYQKASSDLQEAEELLQQKENELAEVQQTLEDAVSKKDAVLDEAQKCQDKMDAATALIGGLAGEKIRWTEQIASFKSETDRLVGDVILLTAFLSYTGPFNQEFRSDFQSVWTKQIIDKMIPMSANVNIIESLTDRSQIGEWNIQGLPTDELSIQNGIISTKAMRFPLLIDPQSQGKVWIKNKEKQNKVIVTTLNHKYFRNHLEDSVSMGIPIIIEDVAEELDPCLDNLLDRNLLKVGTQYKIKIGDKEVDWNPAFRCYITTKLPNPAYTPEIFARTSIIDFTVTMRGLEDQLLGRVILAERKELEDERVQLVETVTGNMKKMKELEANLLHKLSTTQGSLLDDVTVIEVLNTSKNTAIEVKEKIEIAKITEAKINAAREEYRVVATRGSVLYFLVCSMARVNNMYQTSLVQFLERFDASMFNSSKTHITQKRIKRIINYLTFEIYRYKSRGLYEKDKFLFVLLMALSIDRQLELISFDEFQVFIKGGAALNLNDCPPVPFRWTTDETWLNLVQLTNLTPFVNILSKVSGNERAWFTWYKKDAPENEIIPDGYNSLDPFRKMLLIRSWCMDRTISQCRKYIANSLGDRFAEPVVLNFEELLLESRELMPMICFLSLGSDPSSNIELLAKKNELKCHPISMGQGQEIHARKLILSCLEDGGWVLLQNCHLGLEYMVELTIQILELERQGKEAPVNPNFRIWITTEPHPKFPITLLQMCLKYTNEPPAGIRAGLKRTYTNLSQDFLDYSQSPFYLPLVYSISFLHTVVQERRKFGPLGWNIPYEFNSSDWYASCLFVQNHLDDIEQGKGISWVTVRYMLGEVQYGGRVTDDYDKRLLNTFTRVWFHDAIFEDCFQFFKGYKVYSYKEQEAYLKAIDEMVNVDPPQVYGFHSNAEITYQTNTMRNILDEIMAIQPKESSAGTGESREDRVSRQVKEMLSKTPLAFDLFDVKQHLIAMGATSSMNIFLRQEIDRMQRIIILVRNIFKDLLLAVEGTIIMSENLRDALDNIFNARVPNVFKRGSWVSSSLGFWFTELLERHTQFYNWCFGARPVVFWMSGFFNPQGFLTAMRQEVARAHQGWALDQVTMHNDVLKVGPEECKKPPKEGVFVYGLFVDGAGWDKRTSRLVEATNKVLFTLMPVIHIYAIFSTAAKNSKLYTCPVYKKINRTDLNYICALWLQSNKHPDHWTLRGVALLCDVK</sequence>
<dbReference type="Pfam" id="PF18199">
    <property type="entry name" value="Dynein_C"/>
    <property type="match status" value="1"/>
</dbReference>
<dbReference type="FunFam" id="1.10.8.720:FF:000004">
    <property type="entry name" value="Dynein heavy chain 5, axonemal"/>
    <property type="match status" value="1"/>
</dbReference>
<dbReference type="GO" id="GO:0005874">
    <property type="term" value="C:microtubule"/>
    <property type="evidence" value="ECO:0007669"/>
    <property type="project" value="UniProtKB-KW"/>
</dbReference>
<dbReference type="FunFam" id="1.20.58.1120:FF:000004">
    <property type="entry name" value="Dynein axonemal heavy chain 5"/>
    <property type="match status" value="1"/>
</dbReference>
<dbReference type="GO" id="GO:0060294">
    <property type="term" value="P:cilium movement involved in cell motility"/>
    <property type="evidence" value="ECO:0007669"/>
    <property type="project" value="UniProtKB-ARBA"/>
</dbReference>
<dbReference type="Pfam" id="PF12774">
    <property type="entry name" value="AAA_6"/>
    <property type="match status" value="1"/>
</dbReference>
<dbReference type="Gene3D" id="3.40.50.300">
    <property type="entry name" value="P-loop containing nucleotide triphosphate hydrolases"/>
    <property type="match status" value="5"/>
</dbReference>
<evidence type="ECO:0000256" key="2">
    <source>
        <dbReference type="ARBA" id="ARBA00004430"/>
    </source>
</evidence>
<keyword evidence="5" id="KW-0493">Microtubule</keyword>
<evidence type="ECO:0000256" key="7">
    <source>
        <dbReference type="ARBA" id="ARBA00022741"/>
    </source>
</evidence>
<dbReference type="InterPro" id="IPR035706">
    <property type="entry name" value="AAA_9"/>
</dbReference>
<keyword evidence="9" id="KW-0282">Flagellum</keyword>
<keyword evidence="13" id="KW-0505">Motor protein</keyword>
<dbReference type="GO" id="GO:0005524">
    <property type="term" value="F:ATP binding"/>
    <property type="evidence" value="ECO:0007669"/>
    <property type="project" value="UniProtKB-KW"/>
</dbReference>
<keyword evidence="10" id="KW-0243">Dynein</keyword>
<dbReference type="Gene3D" id="1.20.920.20">
    <property type="match status" value="1"/>
</dbReference>
<dbReference type="InterPro" id="IPR013594">
    <property type="entry name" value="Dynein_heavy_tail"/>
</dbReference>
<keyword evidence="12" id="KW-0969">Cilium</keyword>
<dbReference type="Pfam" id="PF17857">
    <property type="entry name" value="AAA_lid_1"/>
    <property type="match status" value="1"/>
</dbReference>
<dbReference type="FunFam" id="3.40.50.300:FF:001386">
    <property type="entry name" value="Dynein heavy chain, putative"/>
    <property type="match status" value="1"/>
</dbReference>
<dbReference type="PANTHER" id="PTHR46532:SF4">
    <property type="entry name" value="AAA+ ATPASE DOMAIN-CONTAINING PROTEIN"/>
    <property type="match status" value="1"/>
</dbReference>
<evidence type="ECO:0000256" key="1">
    <source>
        <dbReference type="ARBA" id="ARBA00004230"/>
    </source>
</evidence>
<dbReference type="FunFam" id="3.10.490.20:FF:000003">
    <property type="entry name" value="Dynein heavy chain 5, axonemal"/>
    <property type="match status" value="1"/>
</dbReference>
<comment type="subunit">
    <text evidence="17">Consists of at least 3 heavy chains (alpha, beta and gamma), 2 intermediate chains and 8 light chains.</text>
</comment>
<dbReference type="Gene3D" id="1.10.8.1220">
    <property type="match status" value="1"/>
</dbReference>
<dbReference type="FunFam" id="3.40.50.300:FF:001221">
    <property type="entry name" value="Axonemal dynein heavy chain 8"/>
    <property type="match status" value="1"/>
</dbReference>
<dbReference type="GO" id="GO:0045505">
    <property type="term" value="F:dynein intermediate chain binding"/>
    <property type="evidence" value="ECO:0007669"/>
    <property type="project" value="InterPro"/>
</dbReference>
<evidence type="ECO:0000256" key="11">
    <source>
        <dbReference type="ARBA" id="ARBA00023054"/>
    </source>
</evidence>
<evidence type="ECO:0000256" key="18">
    <source>
        <dbReference type="SAM" id="Coils"/>
    </source>
</evidence>
<dbReference type="FunFam" id="1.20.1270.280:FF:000002">
    <property type="entry name" value="Dynein heavy chain 5, axonemal"/>
    <property type="match status" value="1"/>
</dbReference>
<dbReference type="InterPro" id="IPR024743">
    <property type="entry name" value="Dynein_HC_stalk"/>
</dbReference>
<dbReference type="Pfam" id="PF12775">
    <property type="entry name" value="AAA_7"/>
    <property type="match status" value="1"/>
</dbReference>
<evidence type="ECO:0000256" key="14">
    <source>
        <dbReference type="ARBA" id="ARBA00023212"/>
    </source>
</evidence>
<feature type="domain" description="AAA+ ATPase" evidence="19">
    <location>
        <begin position="2548"/>
        <end position="2696"/>
    </location>
</feature>
<name>B4YEV8_DROYA</name>
<dbReference type="GO" id="GO:0008569">
    <property type="term" value="F:minus-end-directed microtubule motor activity"/>
    <property type="evidence" value="ECO:0007669"/>
    <property type="project" value="InterPro"/>
</dbReference>
<evidence type="ECO:0000256" key="13">
    <source>
        <dbReference type="ARBA" id="ARBA00023175"/>
    </source>
</evidence>
<dbReference type="Pfam" id="PF12777">
    <property type="entry name" value="MT"/>
    <property type="match status" value="1"/>
</dbReference>
<evidence type="ECO:0000259" key="19">
    <source>
        <dbReference type="SMART" id="SM00382"/>
    </source>
</evidence>
<evidence type="ECO:0000256" key="5">
    <source>
        <dbReference type="ARBA" id="ARBA00022701"/>
    </source>
</evidence>
<keyword evidence="4" id="KW-0963">Cytoplasm</keyword>
<dbReference type="SUPFAM" id="SSF52540">
    <property type="entry name" value="P-loop containing nucleoside triphosphate hydrolases"/>
    <property type="match status" value="4"/>
</dbReference>
<dbReference type="Gene3D" id="6.10.140.1060">
    <property type="match status" value="1"/>
</dbReference>
<keyword evidence="8" id="KW-0067">ATP-binding</keyword>
<dbReference type="InterPro" id="IPR027417">
    <property type="entry name" value="P-loop_NTPase"/>
</dbReference>
<keyword evidence="7" id="KW-0547">Nucleotide-binding</keyword>
<dbReference type="GO" id="GO:0007605">
    <property type="term" value="P:sensory perception of sound"/>
    <property type="evidence" value="ECO:0007669"/>
    <property type="project" value="EnsemblMetazoa"/>
</dbReference>
<evidence type="ECO:0000256" key="17">
    <source>
        <dbReference type="ARBA" id="ARBA00065818"/>
    </source>
</evidence>
<evidence type="ECO:0000313" key="20">
    <source>
        <dbReference type="EMBL" id="ACC62138.2"/>
    </source>
</evidence>
<dbReference type="Gene3D" id="1.20.920.30">
    <property type="match status" value="1"/>
</dbReference>
<dbReference type="FunFam" id="3.40.50.300:FF:000049">
    <property type="entry name" value="Dynein, axonemal, heavy chain 5"/>
    <property type="match status" value="1"/>
</dbReference>
<comment type="similarity">
    <text evidence="3">Belongs to the dynein heavy chain family.</text>
</comment>
<dbReference type="Pfam" id="PF17852">
    <property type="entry name" value="Dynein_AAA_lid"/>
    <property type="match status" value="1"/>
</dbReference>
<dbReference type="InterPro" id="IPR041658">
    <property type="entry name" value="AAA_lid_11"/>
</dbReference>
<dbReference type="FunFam" id="3.40.50.300:FF:002141">
    <property type="entry name" value="Dynein heavy chain"/>
    <property type="match status" value="1"/>
</dbReference>
<dbReference type="Gene3D" id="3.10.490.20">
    <property type="match status" value="1"/>
</dbReference>
<dbReference type="Gene3D" id="3.20.180.20">
    <property type="entry name" value="Dynein heavy chain, N-terminal domain 2"/>
    <property type="match status" value="1"/>
</dbReference>
<dbReference type="InterPro" id="IPR024317">
    <property type="entry name" value="Dynein_heavy_chain_D4_dom"/>
</dbReference>
<dbReference type="Gene3D" id="1.20.58.1120">
    <property type="match status" value="1"/>
</dbReference>
<dbReference type="GO" id="GO:0036159">
    <property type="term" value="P:inner dynein arm assembly"/>
    <property type="evidence" value="ECO:0007669"/>
    <property type="project" value="UniProtKB-ARBA"/>
</dbReference>
<evidence type="ECO:0000256" key="6">
    <source>
        <dbReference type="ARBA" id="ARBA00022737"/>
    </source>
</evidence>
<dbReference type="PANTHER" id="PTHR46532">
    <property type="entry name" value="MALE FERTILITY FACTOR KL5"/>
    <property type="match status" value="1"/>
</dbReference>
<dbReference type="GO" id="GO:0051959">
    <property type="term" value="F:dynein light intermediate chain binding"/>
    <property type="evidence" value="ECO:0007669"/>
    <property type="project" value="InterPro"/>
</dbReference>
<dbReference type="InterPro" id="IPR042228">
    <property type="entry name" value="Dynein_linker_3"/>
</dbReference>
<dbReference type="Pfam" id="PF12780">
    <property type="entry name" value="AAA_8"/>
    <property type="match status" value="1"/>
</dbReference>
<feature type="domain" description="AAA+ ATPase" evidence="19">
    <location>
        <begin position="2226"/>
        <end position="2452"/>
    </location>
</feature>
<dbReference type="Pfam" id="PF12781">
    <property type="entry name" value="AAA_9"/>
    <property type="match status" value="1"/>
</dbReference>
<dbReference type="InterPro" id="IPR041466">
    <property type="entry name" value="Dynein_AAA5_ext"/>
</dbReference>
<dbReference type="Gene3D" id="1.20.1270.280">
    <property type="match status" value="1"/>
</dbReference>
<dbReference type="FunFam" id="1.10.8.1220:FF:000001">
    <property type="entry name" value="Dynein axonemal heavy chain 5"/>
    <property type="match status" value="1"/>
</dbReference>
<dbReference type="InterPro" id="IPR041589">
    <property type="entry name" value="DNAH3_AAA_lid_1"/>
</dbReference>
<comment type="subcellular location">
    <subcellularLocation>
        <location evidence="1">Cell projection</location>
        <location evidence="1">Cilium</location>
        <location evidence="1">Flagellum</location>
    </subcellularLocation>
    <subcellularLocation>
        <location evidence="2">Cytoplasm</location>
        <location evidence="2">Cytoskeleton</location>
        <location evidence="2">Cilium axoneme</location>
    </subcellularLocation>
</comment>
<evidence type="ECO:0000256" key="16">
    <source>
        <dbReference type="ARBA" id="ARBA00058146"/>
    </source>
</evidence>
<dbReference type="Gene3D" id="1.10.287.2620">
    <property type="match status" value="1"/>
</dbReference>
<dbReference type="EMBL" id="EU514472">
    <property type="protein sequence ID" value="ACC62138.2"/>
    <property type="molecule type" value="mRNA"/>
</dbReference>
<accession>B4YEV8</accession>
<protein>
    <submittedName>
        <fullName evidence="20">Kl-3 gamma dynein heavy chain</fullName>
    </submittedName>
</protein>
<dbReference type="InterPro" id="IPR043157">
    <property type="entry name" value="Dynein_AAA1S"/>
</dbReference>
<organism evidence="20">
    <name type="scientific">Drosophila yakuba</name>
    <name type="common">Fruit fly</name>
    <dbReference type="NCBI Taxonomy" id="7245"/>
    <lineage>
        <taxon>Eukaryota</taxon>
        <taxon>Metazoa</taxon>
        <taxon>Ecdysozoa</taxon>
        <taxon>Arthropoda</taxon>
        <taxon>Hexapoda</taxon>
        <taxon>Insecta</taxon>
        <taxon>Pterygota</taxon>
        <taxon>Neoptera</taxon>
        <taxon>Endopterygota</taxon>
        <taxon>Diptera</taxon>
        <taxon>Brachycera</taxon>
        <taxon>Muscomorpha</taxon>
        <taxon>Ephydroidea</taxon>
        <taxon>Drosophilidae</taxon>
        <taxon>Drosophila</taxon>
        <taxon>Sophophora</taxon>
    </lineage>
</organism>
<gene>
    <name evidence="20" type="primary">kl-3</name>
</gene>
<dbReference type="InterPro" id="IPR013602">
    <property type="entry name" value="Dynein_heavy_linker"/>
</dbReference>
<keyword evidence="14" id="KW-0206">Cytoskeleton</keyword>
<keyword evidence="6" id="KW-0677">Repeat</keyword>
<dbReference type="FunFam" id="3.40.50.300:FF:000044">
    <property type="entry name" value="Dynein heavy chain 5, axonemal"/>
    <property type="match status" value="1"/>
</dbReference>
<dbReference type="GO" id="GO:0097729">
    <property type="term" value="C:9+2 motile cilium"/>
    <property type="evidence" value="ECO:0007669"/>
    <property type="project" value="UniProtKB-ARBA"/>
</dbReference>
<dbReference type="FunFam" id="1.20.920.20:FF:000001">
    <property type="entry name" value="dynein heavy chain 2, axonemal"/>
    <property type="match status" value="1"/>
</dbReference>
<feature type="coiled-coil region" evidence="18">
    <location>
        <begin position="3393"/>
        <end position="3441"/>
    </location>
</feature>
<keyword evidence="11 18" id="KW-0175">Coiled coil</keyword>
<evidence type="ECO:0000256" key="8">
    <source>
        <dbReference type="ARBA" id="ARBA00022840"/>
    </source>
</evidence>
<reference evidence="20" key="1">
    <citation type="submission" date="2008-10" db="EMBL/GenBank/DDBJ databases">
        <title>Very low conservation of gene content in the Drosophila Y. The Drosophila Y is a young chromosome.</title>
        <authorList>
            <consortium name="12 Drosophila Genome Project"/>
            <person name="Koerich L.B."/>
            <person name="Wang X."/>
            <person name="Clark A.G."/>
            <person name="Carvalho A.B."/>
        </authorList>
    </citation>
    <scope>NUCLEOTIDE SEQUENCE</scope>
</reference>
<evidence type="ECO:0000256" key="10">
    <source>
        <dbReference type="ARBA" id="ARBA00023017"/>
    </source>
</evidence>
<dbReference type="FunFam" id="1.20.140.100:FF:000003">
    <property type="entry name" value="Dynein, axonemal, heavy chain 5"/>
    <property type="match status" value="1"/>
</dbReference>
<dbReference type="InterPro" id="IPR026983">
    <property type="entry name" value="DHC"/>
</dbReference>
<dbReference type="Gene3D" id="1.10.472.130">
    <property type="match status" value="1"/>
</dbReference>
<dbReference type="InterPro" id="IPR003593">
    <property type="entry name" value="AAA+_ATPase"/>
</dbReference>
<dbReference type="InterPro" id="IPR004273">
    <property type="entry name" value="Dynein_heavy_D6_P-loop"/>
</dbReference>
<dbReference type="Gene3D" id="1.10.8.710">
    <property type="match status" value="1"/>
</dbReference>
<dbReference type="SMART" id="SM00382">
    <property type="entry name" value="AAA"/>
    <property type="match status" value="3"/>
</dbReference>
<evidence type="ECO:0000256" key="12">
    <source>
        <dbReference type="ARBA" id="ARBA00023069"/>
    </source>
</evidence>
<dbReference type="Pfam" id="PF08385">
    <property type="entry name" value="DHC_N1"/>
    <property type="match status" value="1"/>
</dbReference>
<dbReference type="GO" id="GO:0036156">
    <property type="term" value="C:inner dynein arm"/>
    <property type="evidence" value="ECO:0007669"/>
    <property type="project" value="UniProtKB-ARBA"/>
</dbReference>
<dbReference type="Gene3D" id="1.10.8.720">
    <property type="entry name" value="Region D6 of dynein motor"/>
    <property type="match status" value="1"/>
</dbReference>
<comment type="function">
    <text evidence="16">Force generating protein of eukaryotic cilia and flagella. Produces force towards the minus ends of microtubules. Dynein has ATPase activity; the force-producing power stroke is thought to occur on release of ADP.</text>
</comment>
<dbReference type="Pfam" id="PF08393">
    <property type="entry name" value="DHC_N2"/>
    <property type="match status" value="1"/>
</dbReference>
<proteinExistence type="evidence at transcript level"/>
<evidence type="ECO:0000256" key="15">
    <source>
        <dbReference type="ARBA" id="ARBA00023273"/>
    </source>
</evidence>
<dbReference type="InterPro" id="IPR042222">
    <property type="entry name" value="Dynein_2_N"/>
</dbReference>
<dbReference type="FunFam" id="1.10.8.710:FF:000003">
    <property type="entry name" value="Dynein axonemal heavy chain 5"/>
    <property type="match status" value="1"/>
</dbReference>
<dbReference type="InterPro" id="IPR041228">
    <property type="entry name" value="Dynein_C"/>
</dbReference>
<evidence type="ECO:0000256" key="3">
    <source>
        <dbReference type="ARBA" id="ARBA00008887"/>
    </source>
</evidence>
<dbReference type="FunFam" id="1.10.287.2620:FF:000002">
    <property type="entry name" value="Dynein heavy chain 2, axonemal"/>
    <property type="match status" value="1"/>
</dbReference>
<dbReference type="GO" id="GO:0008017">
    <property type="term" value="F:microtubule binding"/>
    <property type="evidence" value="ECO:0007669"/>
    <property type="project" value="UniProtKB-ARBA"/>
</dbReference>
<dbReference type="FunFam" id="3.40.50.300:FF:000320">
    <property type="entry name" value="Dynein, axonemal, heavy chain 5"/>
    <property type="match status" value="1"/>
</dbReference>
<dbReference type="Pfam" id="PF18198">
    <property type="entry name" value="AAA_lid_11"/>
    <property type="match status" value="1"/>
</dbReference>
<dbReference type="InterPro" id="IPR043160">
    <property type="entry name" value="Dynein_C_barrel"/>
</dbReference>
<keyword evidence="15" id="KW-0966">Cell projection</keyword>
<dbReference type="FunFam" id="1.20.920.30:FF:000004">
    <property type="entry name" value="Dynein axonemal heavy chain 5"/>
    <property type="match status" value="1"/>
</dbReference>
<evidence type="ECO:0000256" key="9">
    <source>
        <dbReference type="ARBA" id="ARBA00022846"/>
    </source>
</evidence>
<evidence type="ECO:0000256" key="4">
    <source>
        <dbReference type="ARBA" id="ARBA00022490"/>
    </source>
</evidence>
<feature type="domain" description="AAA+ ATPase" evidence="19">
    <location>
        <begin position="1947"/>
        <end position="2083"/>
    </location>
</feature>
<dbReference type="InterPro" id="IPR042219">
    <property type="entry name" value="AAA_lid_11_sf"/>
</dbReference>
<dbReference type="Pfam" id="PF03028">
    <property type="entry name" value="Dynein_heavy"/>
    <property type="match status" value="1"/>
</dbReference>
<dbReference type="Gene3D" id="1.20.140.100">
    <property type="entry name" value="Dynein heavy chain, N-terminal domain 2"/>
    <property type="match status" value="1"/>
</dbReference>
<dbReference type="InterPro" id="IPR035699">
    <property type="entry name" value="AAA_6"/>
</dbReference>
<dbReference type="FunFam" id="3.20.180.20:FF:000001">
    <property type="entry name" value="Dynein axonemal heavy chain 5"/>
    <property type="match status" value="1"/>
</dbReference>
<dbReference type="OrthoDB" id="10251809at2759"/>